<dbReference type="EMBL" id="KY684105">
    <property type="protein sequence ID" value="ARF10737.1"/>
    <property type="molecule type" value="Genomic_DNA"/>
</dbReference>
<name>A0A1V0SGA2_9VIRU</name>
<evidence type="ECO:0000313" key="1">
    <source>
        <dbReference type="EMBL" id="ARF10737.1"/>
    </source>
</evidence>
<reference evidence="1" key="1">
    <citation type="journal article" date="2017" name="Science">
        <title>Giant viruses with an expanded complement of translation system components.</title>
        <authorList>
            <person name="Schulz F."/>
            <person name="Yutin N."/>
            <person name="Ivanova N.N."/>
            <person name="Ortega D.R."/>
            <person name="Lee T.K."/>
            <person name="Vierheilig J."/>
            <person name="Daims H."/>
            <person name="Horn M."/>
            <person name="Wagner M."/>
            <person name="Jensen G.J."/>
            <person name="Kyrpides N.C."/>
            <person name="Koonin E.V."/>
            <person name="Woyke T."/>
        </authorList>
    </citation>
    <scope>NUCLEOTIDE SEQUENCE</scope>
    <source>
        <strain evidence="1">HKV1</strain>
    </source>
</reference>
<protein>
    <submittedName>
        <fullName evidence="1">Uncharacterized protein</fullName>
    </submittedName>
</protein>
<accession>A0A1V0SGA2</accession>
<gene>
    <name evidence="1" type="ORF">Hokovirus_3_10</name>
</gene>
<proteinExistence type="predicted"/>
<organism evidence="1">
    <name type="scientific">Hokovirus HKV1</name>
    <dbReference type="NCBI Taxonomy" id="1977638"/>
    <lineage>
        <taxon>Viruses</taxon>
        <taxon>Varidnaviria</taxon>
        <taxon>Bamfordvirae</taxon>
        <taxon>Nucleocytoviricota</taxon>
        <taxon>Megaviricetes</taxon>
        <taxon>Imitervirales</taxon>
        <taxon>Mimiviridae</taxon>
        <taxon>Klosneuvirinae</taxon>
        <taxon>Hokovirus</taxon>
    </lineage>
</organism>
<sequence>MQFVEGLEDLIVLDDIKIKTNITKEEYDIKKDLVMQIMTFIKTNCSEIQNHLLIACSLMDNMLILLNFDNSWKINITRKEVNNDYYFSMVFEDFIANKFTFRLLDESNPINLETLTEKQFSLLTLILKLGDSNCDDNLTYMVNMLYSNIYYDLPYQIKKEQITIVRHSYNNYKRVIRVINLPKNITKYVKAYNYASVAKKQEISDKFKHEMNLRQNLDMIINNKFTLNKFVDNKYINELLNTKVCEKFVVKNIHKIMSEETFFSVFDLLLTDKEKELIKKFYSLDEETQVIIKAMFC</sequence>